<dbReference type="PROSITE" id="PS51094">
    <property type="entry name" value="PTS_EIIA_TYPE_2"/>
    <property type="match status" value="1"/>
</dbReference>
<gene>
    <name evidence="4" type="ORF">HOLDEFILI_02473</name>
</gene>
<evidence type="ECO:0000259" key="2">
    <source>
        <dbReference type="PROSITE" id="PS51094"/>
    </source>
</evidence>
<dbReference type="PANTHER" id="PTHR30185">
    <property type="entry name" value="CRYPTIC BETA-GLUCOSIDE BGL OPERON ANTITERMINATOR"/>
    <property type="match status" value="1"/>
</dbReference>
<dbReference type="Pfam" id="PF00874">
    <property type="entry name" value="PRD"/>
    <property type="match status" value="1"/>
</dbReference>
<keyword evidence="1" id="KW-0677">Repeat</keyword>
<evidence type="ECO:0000256" key="1">
    <source>
        <dbReference type="ARBA" id="ARBA00022737"/>
    </source>
</evidence>
<dbReference type="InterPro" id="IPR050661">
    <property type="entry name" value="BglG_antiterminators"/>
</dbReference>
<feature type="domain" description="PTS EIIA type-2" evidence="2">
    <location>
        <begin position="202"/>
        <end position="343"/>
    </location>
</feature>
<dbReference type="SUPFAM" id="SSF63520">
    <property type="entry name" value="PTS-regulatory domain, PRD"/>
    <property type="match status" value="1"/>
</dbReference>
<evidence type="ECO:0000313" key="5">
    <source>
        <dbReference type="Proteomes" id="UP000005950"/>
    </source>
</evidence>
<dbReference type="STRING" id="545696.HOLDEFILI_02473"/>
<organism evidence="4 5">
    <name type="scientific">Holdemania filiformis DSM 12042</name>
    <dbReference type="NCBI Taxonomy" id="545696"/>
    <lineage>
        <taxon>Bacteria</taxon>
        <taxon>Bacillati</taxon>
        <taxon>Bacillota</taxon>
        <taxon>Erysipelotrichia</taxon>
        <taxon>Erysipelotrichales</taxon>
        <taxon>Erysipelotrichaceae</taxon>
        <taxon>Holdemania</taxon>
    </lineage>
</organism>
<dbReference type="AlphaFoldDB" id="B9Y9G7"/>
<reference evidence="4 5" key="2">
    <citation type="submission" date="2009-02" db="EMBL/GenBank/DDBJ databases">
        <title>Draft genome sequence of Holdemania filiformis DSM 12042.</title>
        <authorList>
            <person name="Sudarsanam P."/>
            <person name="Ley R."/>
            <person name="Guruge J."/>
            <person name="Turnbaugh P.J."/>
            <person name="Mahowald M."/>
            <person name="Liep D."/>
            <person name="Gordon J."/>
        </authorList>
    </citation>
    <scope>NUCLEOTIDE SEQUENCE [LARGE SCALE GENOMIC DNA]</scope>
    <source>
        <strain evidence="4 5">DSM 12042</strain>
    </source>
</reference>
<accession>B9Y9G7</accession>
<dbReference type="PANTHER" id="PTHR30185:SF13">
    <property type="entry name" value="LICABCH OPERON REGULATOR-RELATED"/>
    <property type="match status" value="1"/>
</dbReference>
<evidence type="ECO:0000313" key="4">
    <source>
        <dbReference type="EMBL" id="EEF67310.1"/>
    </source>
</evidence>
<dbReference type="Gene3D" id="3.40.930.10">
    <property type="entry name" value="Mannitol-specific EII, Chain A"/>
    <property type="match status" value="1"/>
</dbReference>
<feature type="non-terminal residue" evidence="4">
    <location>
        <position position="1"/>
    </location>
</feature>
<comment type="caution">
    <text evidence="4">The sequence shown here is derived from an EMBL/GenBank/DDBJ whole genome shotgun (WGS) entry which is preliminary data.</text>
</comment>
<dbReference type="PROSITE" id="PS51372">
    <property type="entry name" value="PRD_2"/>
    <property type="match status" value="1"/>
</dbReference>
<proteinExistence type="predicted"/>
<sequence>EMDTFVTRILLEIQRQFQLDLTLNANLRIALALHLIPLLTRLKYNMQLTNDMKDEIKASFPFAYELSVITSDMIQNTYHYALSDDEISYIAIHFSNHIEQLYQQKKEKKKILIISCARSSNSLLIYSKIQKKFVQDINAFTIIQMDKLDSITPDEFDAILSTSLKYPKIPEKAIKISEYIDEQDCKIISSLLNDDYEKIHVKNYITKELIYEGRLNDKNQLLKKLCELAAQKYNFDLSELLASVLEREKLGFTSYGNYVAVPHTMTRISDETFITAGLLHTPLKWDEDNVVYLVILISLGKKENHDLYSLYSSLSKLISNKDFIETLIKTPSIDKLLDFIQLT</sequence>
<dbReference type="InterPro" id="IPR016152">
    <property type="entry name" value="PTrfase/Anion_transptr"/>
</dbReference>
<dbReference type="eggNOG" id="COG3711">
    <property type="taxonomic scope" value="Bacteria"/>
</dbReference>
<dbReference type="Gene3D" id="1.10.1790.10">
    <property type="entry name" value="PRD domain"/>
    <property type="match status" value="1"/>
</dbReference>
<dbReference type="RefSeq" id="WP_006059639.1">
    <property type="nucleotide sequence ID" value="NZ_GG657557.1"/>
</dbReference>
<dbReference type="eggNOG" id="COG1762">
    <property type="taxonomic scope" value="Bacteria"/>
</dbReference>
<dbReference type="SUPFAM" id="SSF55804">
    <property type="entry name" value="Phoshotransferase/anion transport protein"/>
    <property type="match status" value="1"/>
</dbReference>
<reference evidence="4 5" key="1">
    <citation type="submission" date="2008-12" db="EMBL/GenBank/DDBJ databases">
        <authorList>
            <person name="Fulton L."/>
            <person name="Clifton S."/>
            <person name="Fulton B."/>
            <person name="Xu J."/>
            <person name="Minx P."/>
            <person name="Pepin K.H."/>
            <person name="Johnson M."/>
            <person name="Bhonagiri V."/>
            <person name="Nash W.E."/>
            <person name="Mardis E.R."/>
            <person name="Wilson R.K."/>
        </authorList>
    </citation>
    <scope>NUCLEOTIDE SEQUENCE [LARGE SCALE GENOMIC DNA]</scope>
    <source>
        <strain evidence="4 5">DSM 12042</strain>
    </source>
</reference>
<dbReference type="InterPro" id="IPR002178">
    <property type="entry name" value="PTS_EIIA_type-2_dom"/>
</dbReference>
<dbReference type="EMBL" id="ACCF01000144">
    <property type="protein sequence ID" value="EEF67310.1"/>
    <property type="molecule type" value="Genomic_DNA"/>
</dbReference>
<dbReference type="Proteomes" id="UP000005950">
    <property type="component" value="Unassembled WGS sequence"/>
</dbReference>
<dbReference type="InterPro" id="IPR011608">
    <property type="entry name" value="PRD"/>
</dbReference>
<dbReference type="InterPro" id="IPR036634">
    <property type="entry name" value="PRD_sf"/>
</dbReference>
<evidence type="ECO:0000259" key="3">
    <source>
        <dbReference type="PROSITE" id="PS51372"/>
    </source>
</evidence>
<name>B9Y9G7_9FIRM</name>
<protein>
    <submittedName>
        <fullName evidence="4">Putative licABCH operon regulator</fullName>
    </submittedName>
</protein>
<feature type="domain" description="PRD" evidence="3">
    <location>
        <begin position="1"/>
        <end position="104"/>
    </location>
</feature>
<dbReference type="HOGENOM" id="CLU_810162_0_0_9"/>
<dbReference type="GO" id="GO:0006355">
    <property type="term" value="P:regulation of DNA-templated transcription"/>
    <property type="evidence" value="ECO:0007669"/>
    <property type="project" value="InterPro"/>
</dbReference>
<dbReference type="Pfam" id="PF00359">
    <property type="entry name" value="PTS_EIIA_2"/>
    <property type="match status" value="1"/>
</dbReference>